<protein>
    <submittedName>
        <fullName evidence="2">Uncharacterized protein</fullName>
    </submittedName>
</protein>
<comment type="caution">
    <text evidence="2">The sequence shown here is derived from an EMBL/GenBank/DDBJ whole genome shotgun (WGS) entry which is preliminary data.</text>
</comment>
<evidence type="ECO:0000313" key="3">
    <source>
        <dbReference type="Proteomes" id="UP000299102"/>
    </source>
</evidence>
<gene>
    <name evidence="2" type="ORF">EVAR_64076_1</name>
</gene>
<evidence type="ECO:0000313" key="2">
    <source>
        <dbReference type="EMBL" id="GBP85426.1"/>
    </source>
</evidence>
<name>A0A4C1ZA18_EUMVA</name>
<sequence>MAFTAIKYAIMRYCWGVCRGGLEAALKLYSETYRDIQQPPSPQRIPHPRQRHISRRRDNRIDLKTQSLSTGLPSHACDSICRPLPDKGVGALKRNEDNPKCTTLPSPGSHYIMKAACRYKKIARTQVTGILM</sequence>
<reference evidence="2 3" key="1">
    <citation type="journal article" date="2019" name="Commun. Biol.">
        <title>The bagworm genome reveals a unique fibroin gene that provides high tensile strength.</title>
        <authorList>
            <person name="Kono N."/>
            <person name="Nakamura H."/>
            <person name="Ohtoshi R."/>
            <person name="Tomita M."/>
            <person name="Numata K."/>
            <person name="Arakawa K."/>
        </authorList>
    </citation>
    <scope>NUCLEOTIDE SEQUENCE [LARGE SCALE GENOMIC DNA]</scope>
</reference>
<evidence type="ECO:0000256" key="1">
    <source>
        <dbReference type="SAM" id="MobiDB-lite"/>
    </source>
</evidence>
<dbReference type="EMBL" id="BGZK01001735">
    <property type="protein sequence ID" value="GBP85426.1"/>
    <property type="molecule type" value="Genomic_DNA"/>
</dbReference>
<proteinExistence type="predicted"/>
<accession>A0A4C1ZA18</accession>
<dbReference type="AlphaFoldDB" id="A0A4C1ZA18"/>
<organism evidence="2 3">
    <name type="scientific">Eumeta variegata</name>
    <name type="common">Bagworm moth</name>
    <name type="synonym">Eumeta japonica</name>
    <dbReference type="NCBI Taxonomy" id="151549"/>
    <lineage>
        <taxon>Eukaryota</taxon>
        <taxon>Metazoa</taxon>
        <taxon>Ecdysozoa</taxon>
        <taxon>Arthropoda</taxon>
        <taxon>Hexapoda</taxon>
        <taxon>Insecta</taxon>
        <taxon>Pterygota</taxon>
        <taxon>Neoptera</taxon>
        <taxon>Endopterygota</taxon>
        <taxon>Lepidoptera</taxon>
        <taxon>Glossata</taxon>
        <taxon>Ditrysia</taxon>
        <taxon>Tineoidea</taxon>
        <taxon>Psychidae</taxon>
        <taxon>Oiketicinae</taxon>
        <taxon>Eumeta</taxon>
    </lineage>
</organism>
<feature type="region of interest" description="Disordered" evidence="1">
    <location>
        <begin position="36"/>
        <end position="55"/>
    </location>
</feature>
<feature type="compositionally biased region" description="Basic residues" evidence="1">
    <location>
        <begin position="46"/>
        <end position="55"/>
    </location>
</feature>
<keyword evidence="3" id="KW-1185">Reference proteome</keyword>
<dbReference type="Proteomes" id="UP000299102">
    <property type="component" value="Unassembled WGS sequence"/>
</dbReference>